<reference evidence="2 3" key="1">
    <citation type="journal article" date="2019" name="Microbiol. Resour. Announc.">
        <title>Draft Genome Sequence of the Most Traditional epsilon-Poly-l-Lysine Producer, Streptomyces albulus NBRC14147.</title>
        <authorList>
            <person name="Yamanaka K."/>
            <person name="Hamano Y."/>
        </authorList>
    </citation>
    <scope>NUCLEOTIDE SEQUENCE [LARGE SCALE GENOMIC DNA]</scope>
    <source>
        <strain evidence="2 3">NBRC 14147</strain>
    </source>
</reference>
<sequence>MKGADADRGCGARPRGRRPGGGWGPRRGAGAGDAAASGRRAVRNAEYAEYAEYTEYTEYAAPYGLVGHLVTGGPPAGR</sequence>
<dbReference type="AlphaFoldDB" id="A0A401R728"/>
<evidence type="ECO:0000313" key="2">
    <source>
        <dbReference type="EMBL" id="GCB93444.1"/>
    </source>
</evidence>
<feature type="compositionally biased region" description="Basic and acidic residues" evidence="1">
    <location>
        <begin position="1"/>
        <end position="10"/>
    </location>
</feature>
<protein>
    <submittedName>
        <fullName evidence="2">Uncharacterized protein</fullName>
    </submittedName>
</protein>
<feature type="compositionally biased region" description="Gly residues" evidence="1">
    <location>
        <begin position="19"/>
        <end position="31"/>
    </location>
</feature>
<accession>A0A401R728</accession>
<proteinExistence type="predicted"/>
<comment type="caution">
    <text evidence="2">The sequence shown here is derived from an EMBL/GenBank/DDBJ whole genome shotgun (WGS) entry which is preliminary data.</text>
</comment>
<dbReference type="Proteomes" id="UP000288351">
    <property type="component" value="Unassembled WGS sequence"/>
</dbReference>
<feature type="region of interest" description="Disordered" evidence="1">
    <location>
        <begin position="1"/>
        <end position="38"/>
    </location>
</feature>
<evidence type="ECO:0000313" key="3">
    <source>
        <dbReference type="Proteomes" id="UP000288351"/>
    </source>
</evidence>
<dbReference type="EMBL" id="BHXC01000007">
    <property type="protein sequence ID" value="GCB93444.1"/>
    <property type="molecule type" value="Genomic_DNA"/>
</dbReference>
<gene>
    <name evidence="2" type="ORF">SALB_06225</name>
</gene>
<evidence type="ECO:0000256" key="1">
    <source>
        <dbReference type="SAM" id="MobiDB-lite"/>
    </source>
</evidence>
<name>A0A401R728_STRNR</name>
<organism evidence="2 3">
    <name type="scientific">Streptomyces noursei</name>
    <name type="common">Streptomyces albulus</name>
    <dbReference type="NCBI Taxonomy" id="1971"/>
    <lineage>
        <taxon>Bacteria</taxon>
        <taxon>Bacillati</taxon>
        <taxon>Actinomycetota</taxon>
        <taxon>Actinomycetes</taxon>
        <taxon>Kitasatosporales</taxon>
        <taxon>Streptomycetaceae</taxon>
        <taxon>Streptomyces</taxon>
    </lineage>
</organism>